<proteinExistence type="predicted"/>
<evidence type="ECO:0000313" key="2">
    <source>
        <dbReference type="EMBL" id="QWU13279.1"/>
    </source>
</evidence>
<dbReference type="CDD" id="cd01741">
    <property type="entry name" value="GATase1_1"/>
    <property type="match status" value="1"/>
</dbReference>
<dbReference type="Pfam" id="PF00117">
    <property type="entry name" value="GATase"/>
    <property type="match status" value="1"/>
</dbReference>
<dbReference type="EMBL" id="FODH01000018">
    <property type="protein sequence ID" value="SEP03655.1"/>
    <property type="molecule type" value="Genomic_DNA"/>
</dbReference>
<gene>
    <name evidence="2" type="ORF">KP014_14785</name>
    <name evidence="3" type="ORF">SAMN04487895_11818</name>
</gene>
<dbReference type="InterPro" id="IPR044992">
    <property type="entry name" value="ChyE-like"/>
</dbReference>
<reference evidence="2 5" key="2">
    <citation type="submission" date="2021-06" db="EMBL/GenBank/DDBJ databases">
        <title>Whole genome sequence of Paenibacillus sophorae DSM23020 for comparative genomics.</title>
        <authorList>
            <person name="Kim M.-J."/>
            <person name="Lee G."/>
            <person name="Shin J.-H."/>
        </authorList>
    </citation>
    <scope>NUCLEOTIDE SEQUENCE [LARGE SCALE GENOMIC DNA]</scope>
    <source>
        <strain evidence="2 5">DSM 23020</strain>
    </source>
</reference>
<dbReference type="PANTHER" id="PTHR42695">
    <property type="entry name" value="GLUTAMINE AMIDOTRANSFERASE YLR126C-RELATED"/>
    <property type="match status" value="1"/>
</dbReference>
<dbReference type="AlphaFoldDB" id="A0A1H8UKE8"/>
<dbReference type="GO" id="GO:0005829">
    <property type="term" value="C:cytosol"/>
    <property type="evidence" value="ECO:0007669"/>
    <property type="project" value="TreeGrafter"/>
</dbReference>
<dbReference type="SUPFAM" id="SSF52317">
    <property type="entry name" value="Class I glutamine amidotransferase-like"/>
    <property type="match status" value="1"/>
</dbReference>
<dbReference type="STRING" id="1333845.SAMN04487895_11818"/>
<name>A0A1H8UKE8_9BACL</name>
<dbReference type="Proteomes" id="UP000683429">
    <property type="component" value="Chromosome"/>
</dbReference>
<feature type="domain" description="Glutamine amidotransferase" evidence="1">
    <location>
        <begin position="41"/>
        <end position="183"/>
    </location>
</feature>
<evidence type="ECO:0000259" key="1">
    <source>
        <dbReference type="Pfam" id="PF00117"/>
    </source>
</evidence>
<organism evidence="3 4">
    <name type="scientific">Paenibacillus sophorae</name>
    <dbReference type="NCBI Taxonomy" id="1333845"/>
    <lineage>
        <taxon>Bacteria</taxon>
        <taxon>Bacillati</taxon>
        <taxon>Bacillota</taxon>
        <taxon>Bacilli</taxon>
        <taxon>Bacillales</taxon>
        <taxon>Paenibacillaceae</taxon>
        <taxon>Paenibacillus</taxon>
    </lineage>
</organism>
<evidence type="ECO:0000313" key="3">
    <source>
        <dbReference type="EMBL" id="SEP03655.1"/>
    </source>
</evidence>
<dbReference type="EMBL" id="CP076607">
    <property type="protein sequence ID" value="QWU13279.1"/>
    <property type="molecule type" value="Genomic_DNA"/>
</dbReference>
<dbReference type="InterPro" id="IPR029062">
    <property type="entry name" value="Class_I_gatase-like"/>
</dbReference>
<reference evidence="3 4" key="1">
    <citation type="submission" date="2016-10" db="EMBL/GenBank/DDBJ databases">
        <authorList>
            <person name="de Groot N.N."/>
        </authorList>
    </citation>
    <scope>NUCLEOTIDE SEQUENCE [LARGE SCALE GENOMIC DNA]</scope>
    <source>
        <strain evidence="3 4">CGMCC 1.10238</strain>
    </source>
</reference>
<evidence type="ECO:0000313" key="4">
    <source>
        <dbReference type="Proteomes" id="UP000198809"/>
    </source>
</evidence>
<dbReference type="GO" id="GO:0016740">
    <property type="term" value="F:transferase activity"/>
    <property type="evidence" value="ECO:0007669"/>
    <property type="project" value="UniProtKB-KW"/>
</dbReference>
<dbReference type="Proteomes" id="UP000198809">
    <property type="component" value="Unassembled WGS sequence"/>
</dbReference>
<dbReference type="PANTHER" id="PTHR42695:SF5">
    <property type="entry name" value="GLUTAMINE AMIDOTRANSFERASE YLR126C-RELATED"/>
    <property type="match status" value="1"/>
</dbReference>
<sequence>MRLHYLQHIELEHPGSILEWADANGHTVTHTKFYNGEPLPALENFDWLVIMGGPMNIYEEESYPWLVQEKDLIRGAIAEGKTVLGLCLGAQLIADVIGGKVTKNGQPEIGWIPIRWSDQAQSDPLFSFFPQDSVVFEWHYDTFSVLPPEAEVIAESEACSHQAFVYKERVFGFQFHLENTPQLLQGYIEESGNEMIPAAYVQSPEEVLSHPEYLAQNNVWMAEFLTRLVQTELAAKERKYITG</sequence>
<keyword evidence="3" id="KW-0315">Glutamine amidotransferase</keyword>
<dbReference type="FunFam" id="3.40.50.880:FF:000033">
    <property type="entry name" value="Glutamine amidotransferase class-I"/>
    <property type="match status" value="1"/>
</dbReference>
<accession>A0A1H8UKE8</accession>
<keyword evidence="5" id="KW-1185">Reference proteome</keyword>
<dbReference type="RefSeq" id="WP_036595607.1">
    <property type="nucleotide sequence ID" value="NZ_CP076607.1"/>
</dbReference>
<protein>
    <submittedName>
        <fullName evidence="3">GMP synthase-Glutamine amidotransferase</fullName>
    </submittedName>
    <submittedName>
        <fullName evidence="2">Type 1 glutamine amidotransferase</fullName>
    </submittedName>
</protein>
<dbReference type="OrthoDB" id="9807137at2"/>
<evidence type="ECO:0000313" key="5">
    <source>
        <dbReference type="Proteomes" id="UP000683429"/>
    </source>
</evidence>
<dbReference type="PROSITE" id="PS51273">
    <property type="entry name" value="GATASE_TYPE_1"/>
    <property type="match status" value="1"/>
</dbReference>
<dbReference type="Gene3D" id="3.40.50.880">
    <property type="match status" value="1"/>
</dbReference>
<dbReference type="InterPro" id="IPR017926">
    <property type="entry name" value="GATASE"/>
</dbReference>
<keyword evidence="3" id="KW-0808">Transferase</keyword>